<keyword evidence="1" id="KW-0812">Transmembrane</keyword>
<dbReference type="Proteomes" id="UP000254191">
    <property type="component" value="Unassembled WGS sequence"/>
</dbReference>
<dbReference type="AlphaFoldDB" id="A0A379GFZ6"/>
<accession>A0A379GFZ6</accession>
<gene>
    <name evidence="2" type="primary">dedA_2</name>
    <name evidence="2" type="ORF">NCTC11938_04147</name>
</gene>
<name>A0A379GFZ6_PROMI</name>
<protein>
    <submittedName>
        <fullName evidence="2">Uncharacterized protein</fullName>
    </submittedName>
</protein>
<reference evidence="2 3" key="1">
    <citation type="submission" date="2018-06" db="EMBL/GenBank/DDBJ databases">
        <authorList>
            <consortium name="Pathogen Informatics"/>
            <person name="Doyle S."/>
        </authorList>
    </citation>
    <scope>NUCLEOTIDE SEQUENCE [LARGE SCALE GENOMIC DNA]</scope>
    <source>
        <strain evidence="2 3">NCTC11938</strain>
    </source>
</reference>
<sequence>MLRVPLHGYCYLLMLDTFFGDLDIVQKNLKLLIVAIIVISILPGVIEVIRHRRASAKAKKESDNQEV</sequence>
<dbReference type="EMBL" id="UGTS01000006">
    <property type="protein sequence ID" value="SUC39872.1"/>
    <property type="molecule type" value="Genomic_DNA"/>
</dbReference>
<organism evidence="2 3">
    <name type="scientific">Proteus mirabilis</name>
    <dbReference type="NCBI Taxonomy" id="584"/>
    <lineage>
        <taxon>Bacteria</taxon>
        <taxon>Pseudomonadati</taxon>
        <taxon>Pseudomonadota</taxon>
        <taxon>Gammaproteobacteria</taxon>
        <taxon>Enterobacterales</taxon>
        <taxon>Morganellaceae</taxon>
        <taxon>Proteus</taxon>
    </lineage>
</organism>
<keyword evidence="1" id="KW-0472">Membrane</keyword>
<proteinExistence type="predicted"/>
<evidence type="ECO:0000313" key="3">
    <source>
        <dbReference type="Proteomes" id="UP000254191"/>
    </source>
</evidence>
<evidence type="ECO:0000256" key="1">
    <source>
        <dbReference type="SAM" id="Phobius"/>
    </source>
</evidence>
<evidence type="ECO:0000313" key="2">
    <source>
        <dbReference type="EMBL" id="SUC39872.1"/>
    </source>
</evidence>
<feature type="transmembrane region" description="Helical" evidence="1">
    <location>
        <begin position="31"/>
        <end position="49"/>
    </location>
</feature>
<keyword evidence="1" id="KW-1133">Transmembrane helix</keyword>